<evidence type="ECO:0000313" key="3">
    <source>
        <dbReference type="EMBL" id="RAW27694.1"/>
    </source>
</evidence>
<dbReference type="Pfam" id="PF00856">
    <property type="entry name" value="SET"/>
    <property type="match status" value="1"/>
</dbReference>
<reference evidence="2" key="2">
    <citation type="submission" date="2018-10" db="EMBL/GenBank/DDBJ databases">
        <title>Effector identification in a new, highly contiguous assembly of the strawberry crown rot pathogen Phytophthora cactorum.</title>
        <authorList>
            <person name="Armitage A.D."/>
            <person name="Nellist C.F."/>
            <person name="Bates H."/>
            <person name="Vickerstaff R.J."/>
            <person name="Harrison R.J."/>
        </authorList>
    </citation>
    <scope>NUCLEOTIDE SEQUENCE</scope>
    <source>
        <strain evidence="2">4040</strain>
    </source>
</reference>
<dbReference type="STRING" id="29920.A0A329RSK5"/>
<proteinExistence type="predicted"/>
<dbReference type="PROSITE" id="PS50280">
    <property type="entry name" value="SET"/>
    <property type="match status" value="1"/>
</dbReference>
<keyword evidence="4" id="KW-1185">Reference proteome</keyword>
<reference evidence="3 4" key="1">
    <citation type="submission" date="2018-01" db="EMBL/GenBank/DDBJ databases">
        <title>Draft genome of the strawberry crown rot pathogen Phytophthora cactorum.</title>
        <authorList>
            <person name="Armitage A.D."/>
            <person name="Lysoe E."/>
            <person name="Nellist C.F."/>
            <person name="Harrison R.J."/>
            <person name="Brurberg M.B."/>
        </authorList>
    </citation>
    <scope>NUCLEOTIDE SEQUENCE [LARGE SCALE GENOMIC DNA]</scope>
    <source>
        <strain evidence="3 4">10300</strain>
    </source>
</reference>
<dbReference type="Gene3D" id="2.170.270.10">
    <property type="entry name" value="SET domain"/>
    <property type="match status" value="1"/>
</dbReference>
<dbReference type="Proteomes" id="UP000251314">
    <property type="component" value="Unassembled WGS sequence"/>
</dbReference>
<gene>
    <name evidence="3" type="ORF">PC110_g15906</name>
    <name evidence="2" type="ORF">PC117_g20709</name>
</gene>
<evidence type="ECO:0000313" key="2">
    <source>
        <dbReference type="EMBL" id="KAG2905635.1"/>
    </source>
</evidence>
<evidence type="ECO:0000313" key="4">
    <source>
        <dbReference type="Proteomes" id="UP000251314"/>
    </source>
</evidence>
<accession>A0A329RSK5</accession>
<dbReference type="EMBL" id="RCMK01000984">
    <property type="protein sequence ID" value="KAG2905635.1"/>
    <property type="molecule type" value="Genomic_DNA"/>
</dbReference>
<dbReference type="EMBL" id="MJFZ01000544">
    <property type="protein sequence ID" value="RAW27694.1"/>
    <property type="molecule type" value="Genomic_DNA"/>
</dbReference>
<dbReference type="Proteomes" id="UP000736787">
    <property type="component" value="Unassembled WGS sequence"/>
</dbReference>
<dbReference type="AlphaFoldDB" id="A0A329RSK5"/>
<name>A0A329RSK5_9STRA</name>
<dbReference type="VEuPathDB" id="FungiDB:PC110_g15906"/>
<dbReference type="SUPFAM" id="SSF82199">
    <property type="entry name" value="SET domain"/>
    <property type="match status" value="1"/>
</dbReference>
<dbReference type="OrthoDB" id="5792673at2759"/>
<comment type="caution">
    <text evidence="3">The sequence shown here is derived from an EMBL/GenBank/DDBJ whole genome shotgun (WGS) entry which is preliminary data.</text>
</comment>
<protein>
    <recommendedName>
        <fullName evidence="1">SET domain-containing protein</fullName>
    </recommendedName>
</protein>
<dbReference type="InterPro" id="IPR046341">
    <property type="entry name" value="SET_dom_sf"/>
</dbReference>
<evidence type="ECO:0000259" key="1">
    <source>
        <dbReference type="PROSITE" id="PS50280"/>
    </source>
</evidence>
<dbReference type="InterPro" id="IPR001214">
    <property type="entry name" value="SET_dom"/>
</dbReference>
<feature type="domain" description="SET" evidence="1">
    <location>
        <begin position="3"/>
        <end position="100"/>
    </location>
</feature>
<organism evidence="3 4">
    <name type="scientific">Phytophthora cactorum</name>
    <dbReference type="NCBI Taxonomy" id="29920"/>
    <lineage>
        <taxon>Eukaryota</taxon>
        <taxon>Sar</taxon>
        <taxon>Stramenopiles</taxon>
        <taxon>Oomycota</taxon>
        <taxon>Peronosporomycetes</taxon>
        <taxon>Peronosporales</taxon>
        <taxon>Peronosporaceae</taxon>
        <taxon>Phytophthora</taxon>
    </lineage>
</organism>
<sequence length="125" mass="14133">MWSSLTRLYLPRNLRTNTLAVVAAEAIDAGEVLDQYLGEIEHVVRAPINAEKIGALMRFASHAFEPVAKFVEVGNGRRVTAVVSSMQYIRRGQEVTVDYGDDMWFIGRCLPARCRHRDIQDENDP</sequence>